<dbReference type="AlphaFoldDB" id="A0A0R3W567"/>
<dbReference type="EMBL" id="UYRS01018402">
    <property type="protein sequence ID" value="VDK34750.1"/>
    <property type="molecule type" value="Genomic_DNA"/>
</dbReference>
<accession>A0A0R3W567</accession>
<dbReference type="WBParaSite" id="TASK_0000524201-mRNA-1">
    <property type="protein sequence ID" value="TASK_0000524201-mRNA-1"/>
    <property type="gene ID" value="TASK_0000524201"/>
</dbReference>
<dbReference type="Proteomes" id="UP000282613">
    <property type="component" value="Unassembled WGS sequence"/>
</dbReference>
<sequence>MYNVHKMLTLDSNPLIRLEKRLNALKHTHNAGLARSAFLTENNFNVNRQLMESLILRLRSVDPKSKKSKRVANRVKVGSPKRMRPMTMRSQELFNPHYTSYTGFQSKLHTVKRMHPSEYCDSSDSTFLKDLKELPPLHPSEVETVLRKKDMSTRNSSQKGEPIFPPPPDPSCTIPARAVATSSGKPSPSSVQRIRKGLQSFNQVVPSPDKYAIPTTSCVPNFGQSMRSSGLASSLPVASCPYVDLHAKYDPDCYIGAPPSYDQFGLPGFSNDYTGFNPYNRSPGYAPWVPLGKYDHNMSNRVAQTSASISPDSAPSYRSYPNTAGPENPSGFATNLPFNQSFQNEDFMQGMPYPTSIDPQQSSYGINLSSYNYPPPNTTSYM</sequence>
<evidence type="ECO:0000256" key="1">
    <source>
        <dbReference type="SAM" id="MobiDB-lite"/>
    </source>
</evidence>
<organism evidence="4">
    <name type="scientific">Taenia asiatica</name>
    <name type="common">Asian tapeworm</name>
    <dbReference type="NCBI Taxonomy" id="60517"/>
    <lineage>
        <taxon>Eukaryota</taxon>
        <taxon>Metazoa</taxon>
        <taxon>Spiralia</taxon>
        <taxon>Lophotrochozoa</taxon>
        <taxon>Platyhelminthes</taxon>
        <taxon>Cestoda</taxon>
        <taxon>Eucestoda</taxon>
        <taxon>Cyclophyllidea</taxon>
        <taxon>Taeniidae</taxon>
        <taxon>Taenia</taxon>
    </lineage>
</organism>
<reference evidence="4" key="1">
    <citation type="submission" date="2017-02" db="UniProtKB">
        <authorList>
            <consortium name="WormBaseParasite"/>
        </authorList>
    </citation>
    <scope>IDENTIFICATION</scope>
</reference>
<gene>
    <name evidence="2" type="ORF">TASK_LOCUS5243</name>
</gene>
<evidence type="ECO:0000313" key="4">
    <source>
        <dbReference type="WBParaSite" id="TASK_0000524201-mRNA-1"/>
    </source>
</evidence>
<feature type="region of interest" description="Disordered" evidence="1">
    <location>
        <begin position="306"/>
        <end position="329"/>
    </location>
</feature>
<protein>
    <submittedName>
        <fullName evidence="4">Expressed conserved protein</fullName>
    </submittedName>
</protein>
<evidence type="ECO:0000313" key="2">
    <source>
        <dbReference type="EMBL" id="VDK34750.1"/>
    </source>
</evidence>
<evidence type="ECO:0000313" key="3">
    <source>
        <dbReference type="Proteomes" id="UP000282613"/>
    </source>
</evidence>
<feature type="region of interest" description="Disordered" evidence="1">
    <location>
        <begin position="149"/>
        <end position="171"/>
    </location>
</feature>
<name>A0A0R3W567_TAEAS</name>
<proteinExistence type="predicted"/>
<reference evidence="2 3" key="2">
    <citation type="submission" date="2018-11" db="EMBL/GenBank/DDBJ databases">
        <authorList>
            <consortium name="Pathogen Informatics"/>
        </authorList>
    </citation>
    <scope>NUCLEOTIDE SEQUENCE [LARGE SCALE GENOMIC DNA]</scope>
</reference>
<keyword evidence="3" id="KW-1185">Reference proteome</keyword>
<dbReference type="OrthoDB" id="6230290at2759"/>